<name>A0A1D1ZVT6_AUXPR</name>
<gene>
    <name evidence="2" type="ORF">g.88070</name>
</gene>
<feature type="compositionally biased region" description="Polar residues" evidence="1">
    <location>
        <begin position="45"/>
        <end position="60"/>
    </location>
</feature>
<protein>
    <submittedName>
        <fullName evidence="2">Uncharacterized protein</fullName>
    </submittedName>
</protein>
<proteinExistence type="predicted"/>
<dbReference type="EMBL" id="GDKF01007583">
    <property type="protein sequence ID" value="JAT71039.1"/>
    <property type="molecule type" value="Transcribed_RNA"/>
</dbReference>
<feature type="region of interest" description="Disordered" evidence="1">
    <location>
        <begin position="41"/>
        <end position="62"/>
    </location>
</feature>
<dbReference type="AlphaFoldDB" id="A0A1D1ZVT6"/>
<evidence type="ECO:0000256" key="1">
    <source>
        <dbReference type="SAM" id="MobiDB-lite"/>
    </source>
</evidence>
<accession>A0A1D1ZVT6</accession>
<organism evidence="2">
    <name type="scientific">Auxenochlorella protothecoides</name>
    <name type="common">Green microalga</name>
    <name type="synonym">Chlorella protothecoides</name>
    <dbReference type="NCBI Taxonomy" id="3075"/>
    <lineage>
        <taxon>Eukaryota</taxon>
        <taxon>Viridiplantae</taxon>
        <taxon>Chlorophyta</taxon>
        <taxon>core chlorophytes</taxon>
        <taxon>Trebouxiophyceae</taxon>
        <taxon>Chlorellales</taxon>
        <taxon>Chlorellaceae</taxon>
        <taxon>Auxenochlorella</taxon>
    </lineage>
</organism>
<reference evidence="2" key="1">
    <citation type="submission" date="2015-08" db="EMBL/GenBank/DDBJ databases">
        <authorList>
            <person name="Babu N.S."/>
            <person name="Beckwith C.J."/>
            <person name="Beseler K.G."/>
            <person name="Brison A."/>
            <person name="Carone J.V."/>
            <person name="Caskin T.P."/>
            <person name="Diamond M."/>
            <person name="Durham M.E."/>
            <person name="Foxe J.M."/>
            <person name="Go M."/>
            <person name="Henderson B.A."/>
            <person name="Jones I.B."/>
            <person name="McGettigan J.A."/>
            <person name="Micheletti S.J."/>
            <person name="Nasrallah M.E."/>
            <person name="Ortiz D."/>
            <person name="Piller C.R."/>
            <person name="Privatt S.R."/>
            <person name="Schneider S.L."/>
            <person name="Sharp S."/>
            <person name="Smith T.C."/>
            <person name="Stanton J.D."/>
            <person name="Ullery H.E."/>
            <person name="Wilson R.J."/>
            <person name="Serrano M.G."/>
            <person name="Buck G."/>
            <person name="Lee V."/>
            <person name="Wang Y."/>
            <person name="Carvalho R."/>
            <person name="Voegtly L."/>
            <person name="Shi R."/>
            <person name="Duckworth R."/>
            <person name="Johnson A."/>
            <person name="Loviza R."/>
            <person name="Walstead R."/>
            <person name="Shah Z."/>
            <person name="Kiflezghi M."/>
            <person name="Wade K."/>
            <person name="Ball S.L."/>
            <person name="Bradley K.W."/>
            <person name="Asai D.J."/>
            <person name="Bowman C.A."/>
            <person name="Russell D.A."/>
            <person name="Pope W.H."/>
            <person name="Jacobs-Sera D."/>
            <person name="Hendrix R.W."/>
            <person name="Hatfull G.F."/>
        </authorList>
    </citation>
    <scope>NUCLEOTIDE SEQUENCE</scope>
</reference>
<evidence type="ECO:0000313" key="2">
    <source>
        <dbReference type="EMBL" id="JAT71039.1"/>
    </source>
</evidence>
<sequence>MAKAKKSTLCLPKLLLRDELVKAAPELSKILAGHPKVAAKAAPQGQKTKYLSSKPGSTTTREFELPEDEVIVSVSRGLRRCRETAGELQGRLPPSAWAGTAQRSGGVLMA</sequence>